<keyword evidence="6 7" id="KW-0472">Membrane</keyword>
<evidence type="ECO:0000256" key="2">
    <source>
        <dbReference type="ARBA" id="ARBA00006679"/>
    </source>
</evidence>
<evidence type="ECO:0000256" key="7">
    <source>
        <dbReference type="SAM" id="Phobius"/>
    </source>
</evidence>
<protein>
    <submittedName>
        <fullName evidence="8">DoxX</fullName>
    </submittedName>
</protein>
<evidence type="ECO:0000256" key="5">
    <source>
        <dbReference type="ARBA" id="ARBA00022989"/>
    </source>
</evidence>
<dbReference type="Pfam" id="PF07681">
    <property type="entry name" value="DoxX"/>
    <property type="match status" value="1"/>
</dbReference>
<dbReference type="InterPro" id="IPR032808">
    <property type="entry name" value="DoxX"/>
</dbReference>
<sequence length="182" mass="19792">MQTAIKRMTDLHANLFGGLEERTDGWFIGLSARLWFAAILLPYYFNSAMTKVAGDSFPSAGAFAQIVPSIADQYLYDTAAIPFFPWHIIVIAGTLAEFVFPVLIVLGLFTRLGALGMIGFVAVQTVVDVTAHGAAAGALFDGQPDQLIDQRMLWVFVLLMLVIKGAGKFSLDHVLGRRARDG</sequence>
<evidence type="ECO:0000313" key="8">
    <source>
        <dbReference type="EMBL" id="RCK44383.1"/>
    </source>
</evidence>
<accession>A0A367WSF9</accession>
<dbReference type="PANTHER" id="PTHR33452">
    <property type="entry name" value="OXIDOREDUCTASE CATD-RELATED"/>
    <property type="match status" value="1"/>
</dbReference>
<evidence type="ECO:0000256" key="4">
    <source>
        <dbReference type="ARBA" id="ARBA00022692"/>
    </source>
</evidence>
<evidence type="ECO:0000256" key="1">
    <source>
        <dbReference type="ARBA" id="ARBA00004651"/>
    </source>
</evidence>
<keyword evidence="3" id="KW-1003">Cell membrane</keyword>
<feature type="transmembrane region" description="Helical" evidence="7">
    <location>
        <begin position="88"/>
        <end position="109"/>
    </location>
</feature>
<name>A0A367WSF9_9PROT</name>
<feature type="transmembrane region" description="Helical" evidence="7">
    <location>
        <begin position="25"/>
        <end position="45"/>
    </location>
</feature>
<keyword evidence="5 7" id="KW-1133">Transmembrane helix</keyword>
<keyword evidence="4 7" id="KW-0812">Transmembrane</keyword>
<dbReference type="PANTHER" id="PTHR33452:SF1">
    <property type="entry name" value="INNER MEMBRANE PROTEIN YPHA-RELATED"/>
    <property type="match status" value="1"/>
</dbReference>
<organism evidence="8 9">
    <name type="scientific">Thalassospira xiamenensis</name>
    <dbReference type="NCBI Taxonomy" id="220697"/>
    <lineage>
        <taxon>Bacteria</taxon>
        <taxon>Pseudomonadati</taxon>
        <taxon>Pseudomonadota</taxon>
        <taxon>Alphaproteobacteria</taxon>
        <taxon>Rhodospirillales</taxon>
        <taxon>Thalassospiraceae</taxon>
        <taxon>Thalassospira</taxon>
    </lineage>
</organism>
<dbReference type="AlphaFoldDB" id="A0A367WSF9"/>
<dbReference type="Proteomes" id="UP000252266">
    <property type="component" value="Unassembled WGS sequence"/>
</dbReference>
<dbReference type="InterPro" id="IPR051907">
    <property type="entry name" value="DoxX-like_oxidoreductase"/>
</dbReference>
<evidence type="ECO:0000313" key="9">
    <source>
        <dbReference type="Proteomes" id="UP000252266"/>
    </source>
</evidence>
<dbReference type="EMBL" id="JPWJ01000018">
    <property type="protein sequence ID" value="RCK44383.1"/>
    <property type="molecule type" value="Genomic_DNA"/>
</dbReference>
<reference evidence="8 9" key="1">
    <citation type="submission" date="2014-07" db="EMBL/GenBank/DDBJ databases">
        <title>Draft genome sequence of Thalassospira xiamenensis IB13.</title>
        <authorList>
            <person name="Lai Q."/>
            <person name="Shao Z."/>
        </authorList>
    </citation>
    <scope>NUCLEOTIDE SEQUENCE [LARGE SCALE GENOMIC DNA]</scope>
    <source>
        <strain evidence="8 9">IB13</strain>
    </source>
</reference>
<comment type="subcellular location">
    <subcellularLocation>
        <location evidence="1">Cell membrane</location>
        <topology evidence="1">Multi-pass membrane protein</topology>
    </subcellularLocation>
</comment>
<comment type="similarity">
    <text evidence="2">Belongs to the DoxX family.</text>
</comment>
<feature type="transmembrane region" description="Helical" evidence="7">
    <location>
        <begin position="152"/>
        <end position="171"/>
    </location>
</feature>
<dbReference type="GO" id="GO:0005886">
    <property type="term" value="C:plasma membrane"/>
    <property type="evidence" value="ECO:0007669"/>
    <property type="project" value="UniProtKB-SubCell"/>
</dbReference>
<proteinExistence type="inferred from homology"/>
<comment type="caution">
    <text evidence="8">The sequence shown here is derived from an EMBL/GenBank/DDBJ whole genome shotgun (WGS) entry which is preliminary data.</text>
</comment>
<feature type="transmembrane region" description="Helical" evidence="7">
    <location>
        <begin position="116"/>
        <end position="140"/>
    </location>
</feature>
<gene>
    <name evidence="8" type="ORF">TH44_22485</name>
</gene>
<evidence type="ECO:0000256" key="3">
    <source>
        <dbReference type="ARBA" id="ARBA00022475"/>
    </source>
</evidence>
<evidence type="ECO:0000256" key="6">
    <source>
        <dbReference type="ARBA" id="ARBA00023136"/>
    </source>
</evidence>